<proteinExistence type="predicted"/>
<protein>
    <submittedName>
        <fullName evidence="1">Uncharacterized protein</fullName>
    </submittedName>
</protein>
<dbReference type="EMBL" id="BAAAZX010000018">
    <property type="protein sequence ID" value="GAA4010183.1"/>
    <property type="molecule type" value="Genomic_DNA"/>
</dbReference>
<evidence type="ECO:0000313" key="1">
    <source>
        <dbReference type="EMBL" id="GAA4010183.1"/>
    </source>
</evidence>
<reference evidence="2" key="1">
    <citation type="journal article" date="2019" name="Int. J. Syst. Evol. Microbiol.">
        <title>The Global Catalogue of Microorganisms (GCM) 10K type strain sequencing project: providing services to taxonomists for standard genome sequencing and annotation.</title>
        <authorList>
            <consortium name="The Broad Institute Genomics Platform"/>
            <consortium name="The Broad Institute Genome Sequencing Center for Infectious Disease"/>
            <person name="Wu L."/>
            <person name="Ma J."/>
        </authorList>
    </citation>
    <scope>NUCLEOTIDE SEQUENCE [LARGE SCALE GENOMIC DNA]</scope>
    <source>
        <strain evidence="2">JCM 16924</strain>
    </source>
</reference>
<sequence>MTEARNFEDVTPDEIARGLGSLGRSRIATTWSPGRSGPSARWRSLYGVAEVRNYQDRIEDEAFLTAAVALLAAEDLQLRSAEADDSGRPLAVALLDDRGSQ</sequence>
<comment type="caution">
    <text evidence="1">The sequence shown here is derived from an EMBL/GenBank/DDBJ whole genome shotgun (WGS) entry which is preliminary data.</text>
</comment>
<organism evidence="1 2">
    <name type="scientific">Streptomyces plumbiresistens</name>
    <dbReference type="NCBI Taxonomy" id="511811"/>
    <lineage>
        <taxon>Bacteria</taxon>
        <taxon>Bacillati</taxon>
        <taxon>Actinomycetota</taxon>
        <taxon>Actinomycetes</taxon>
        <taxon>Kitasatosporales</taxon>
        <taxon>Streptomycetaceae</taxon>
        <taxon>Streptomyces</taxon>
    </lineage>
</organism>
<dbReference type="Proteomes" id="UP001500456">
    <property type="component" value="Unassembled WGS sequence"/>
</dbReference>
<name>A0ABP7SDE2_9ACTN</name>
<keyword evidence="2" id="KW-1185">Reference proteome</keyword>
<evidence type="ECO:0000313" key="2">
    <source>
        <dbReference type="Proteomes" id="UP001500456"/>
    </source>
</evidence>
<accession>A0ABP7SDE2</accession>
<gene>
    <name evidence="1" type="ORF">GCM10022232_58890</name>
</gene>